<evidence type="ECO:0000256" key="1">
    <source>
        <dbReference type="ARBA" id="ARBA00004123"/>
    </source>
</evidence>
<dbReference type="PROSITE" id="PS51253">
    <property type="entry name" value="HTH_CENPB"/>
    <property type="match status" value="1"/>
</dbReference>
<protein>
    <submittedName>
        <fullName evidence="5">Tigger transposable element-derived protein 6-like protein</fullName>
    </submittedName>
</protein>
<proteinExistence type="predicted"/>
<dbReference type="InterPro" id="IPR006600">
    <property type="entry name" value="HTH_CenpB_DNA-bd_dom"/>
</dbReference>
<evidence type="ECO:0000313" key="5">
    <source>
        <dbReference type="EMBL" id="RWR99523.1"/>
    </source>
</evidence>
<accession>A0A3S3PXC5</accession>
<dbReference type="OrthoDB" id="10047893at2759"/>
<dbReference type="SUPFAM" id="SSF46689">
    <property type="entry name" value="Homeodomain-like"/>
    <property type="match status" value="2"/>
</dbReference>
<dbReference type="PANTHER" id="PTHR19303">
    <property type="entry name" value="TRANSPOSON"/>
    <property type="match status" value="1"/>
</dbReference>
<dbReference type="InterPro" id="IPR009057">
    <property type="entry name" value="Homeodomain-like_sf"/>
</dbReference>
<dbReference type="Pfam" id="PF04218">
    <property type="entry name" value="CENP-B_N"/>
    <property type="match status" value="1"/>
</dbReference>
<organism evidence="5 6">
    <name type="scientific">Dinothrombium tinctorium</name>
    <dbReference type="NCBI Taxonomy" id="1965070"/>
    <lineage>
        <taxon>Eukaryota</taxon>
        <taxon>Metazoa</taxon>
        <taxon>Ecdysozoa</taxon>
        <taxon>Arthropoda</taxon>
        <taxon>Chelicerata</taxon>
        <taxon>Arachnida</taxon>
        <taxon>Acari</taxon>
        <taxon>Acariformes</taxon>
        <taxon>Trombidiformes</taxon>
        <taxon>Prostigmata</taxon>
        <taxon>Anystina</taxon>
        <taxon>Parasitengona</taxon>
        <taxon>Trombidioidea</taxon>
        <taxon>Trombidiidae</taxon>
        <taxon>Dinothrombium</taxon>
    </lineage>
</organism>
<name>A0A3S3PXC5_9ACAR</name>
<dbReference type="Gene3D" id="1.10.10.60">
    <property type="entry name" value="Homeodomain-like"/>
    <property type="match status" value="2"/>
</dbReference>
<keyword evidence="3" id="KW-0539">Nucleus</keyword>
<evidence type="ECO:0000256" key="3">
    <source>
        <dbReference type="ARBA" id="ARBA00023242"/>
    </source>
</evidence>
<dbReference type="Proteomes" id="UP000285301">
    <property type="component" value="Unassembled WGS sequence"/>
</dbReference>
<dbReference type="InterPro" id="IPR007889">
    <property type="entry name" value="HTH_Psq"/>
</dbReference>
<dbReference type="GO" id="GO:0003677">
    <property type="term" value="F:DNA binding"/>
    <property type="evidence" value="ECO:0007669"/>
    <property type="project" value="UniProtKB-KW"/>
</dbReference>
<feature type="domain" description="HTH CENPB-type" evidence="4">
    <location>
        <begin position="65"/>
        <end position="135"/>
    </location>
</feature>
<sequence>MALKRKRNDLDLKQKVKLIKEKETKPDVTQEELSKKFKIGRSTVSEILKNKLNILKTYENFDAKRKRTKVNLKYSNLDEIMWEWFKKASSMGLTLSGSILQEKVQHFAQQLSIDFKDSNGWLEKFKKRHQIKSYTVSGESGSVDIAD</sequence>
<evidence type="ECO:0000313" key="6">
    <source>
        <dbReference type="Proteomes" id="UP000285301"/>
    </source>
</evidence>
<comment type="caution">
    <text evidence="5">The sequence shown here is derived from an EMBL/GenBank/DDBJ whole genome shotgun (WGS) entry which is preliminary data.</text>
</comment>
<feature type="non-terminal residue" evidence="5">
    <location>
        <position position="147"/>
    </location>
</feature>
<dbReference type="AlphaFoldDB" id="A0A3S3PXC5"/>
<comment type="subcellular location">
    <subcellularLocation>
        <location evidence="1">Nucleus</location>
    </subcellularLocation>
</comment>
<evidence type="ECO:0000259" key="4">
    <source>
        <dbReference type="PROSITE" id="PS51253"/>
    </source>
</evidence>
<reference evidence="5 6" key="1">
    <citation type="journal article" date="2018" name="Gigascience">
        <title>Genomes of trombidid mites reveal novel predicted allergens and laterally-transferred genes associated with secondary metabolism.</title>
        <authorList>
            <person name="Dong X."/>
            <person name="Chaisiri K."/>
            <person name="Xia D."/>
            <person name="Armstrong S.D."/>
            <person name="Fang Y."/>
            <person name="Donnelly M.J."/>
            <person name="Kadowaki T."/>
            <person name="McGarry J.W."/>
            <person name="Darby A.C."/>
            <person name="Makepeace B.L."/>
        </authorList>
    </citation>
    <scope>NUCLEOTIDE SEQUENCE [LARGE SCALE GENOMIC DNA]</scope>
    <source>
        <strain evidence="5">UoL-WK</strain>
    </source>
</reference>
<keyword evidence="2" id="KW-0238">DNA-binding</keyword>
<dbReference type="EMBL" id="NCKU01014737">
    <property type="protein sequence ID" value="RWR99523.1"/>
    <property type="molecule type" value="Genomic_DNA"/>
</dbReference>
<dbReference type="GO" id="GO:0005634">
    <property type="term" value="C:nucleus"/>
    <property type="evidence" value="ECO:0007669"/>
    <property type="project" value="UniProtKB-SubCell"/>
</dbReference>
<dbReference type="STRING" id="1965070.A0A3S3PXC5"/>
<dbReference type="InterPro" id="IPR050863">
    <property type="entry name" value="CenT-Element_Derived"/>
</dbReference>
<dbReference type="Pfam" id="PF03221">
    <property type="entry name" value="HTH_Tnp_Tc5"/>
    <property type="match status" value="1"/>
</dbReference>
<dbReference type="SMART" id="SM00674">
    <property type="entry name" value="CENPB"/>
    <property type="match status" value="1"/>
</dbReference>
<gene>
    <name evidence="5" type="ORF">B4U79_10816</name>
</gene>
<dbReference type="PANTHER" id="PTHR19303:SF73">
    <property type="entry name" value="PROTEIN PDC2"/>
    <property type="match status" value="1"/>
</dbReference>
<keyword evidence="6" id="KW-1185">Reference proteome</keyword>
<evidence type="ECO:0000256" key="2">
    <source>
        <dbReference type="ARBA" id="ARBA00023125"/>
    </source>
</evidence>